<organism evidence="1 2">
    <name type="scientific">Cyclobacterium qasimii M12-11B</name>
    <dbReference type="NCBI Taxonomy" id="641524"/>
    <lineage>
        <taxon>Bacteria</taxon>
        <taxon>Pseudomonadati</taxon>
        <taxon>Bacteroidota</taxon>
        <taxon>Cytophagia</taxon>
        <taxon>Cytophagales</taxon>
        <taxon>Cyclobacteriaceae</taxon>
        <taxon>Cyclobacterium</taxon>
    </lineage>
</organism>
<name>S7VIX1_9BACT</name>
<dbReference type="Proteomes" id="UP000014974">
    <property type="component" value="Unassembled WGS sequence"/>
</dbReference>
<dbReference type="AlphaFoldDB" id="S7VIX1"/>
<accession>S7VIX1</accession>
<reference evidence="1 2" key="1">
    <citation type="journal article" date="2013" name="Genome Announc.">
        <title>Draft Genome Sequence of Cyclobacterium qasimii Strain M12-11BT, Isolated from Arctic Marine Sediment.</title>
        <authorList>
            <person name="Shivaji S."/>
            <person name="Ara S."/>
            <person name="Singh A."/>
            <person name="Kumar Pinnaka A."/>
        </authorList>
    </citation>
    <scope>NUCLEOTIDE SEQUENCE [LARGE SCALE GENOMIC DNA]</scope>
    <source>
        <strain evidence="1 2">M12-11B</strain>
    </source>
</reference>
<dbReference type="EMBL" id="ATNM01000049">
    <property type="protein sequence ID" value="EPR70150.1"/>
    <property type="molecule type" value="Genomic_DNA"/>
</dbReference>
<gene>
    <name evidence="1" type="ORF">ADICYQ_1034</name>
</gene>
<evidence type="ECO:0000313" key="1">
    <source>
        <dbReference type="EMBL" id="EPR70150.1"/>
    </source>
</evidence>
<comment type="caution">
    <text evidence="1">The sequence shown here is derived from an EMBL/GenBank/DDBJ whole genome shotgun (WGS) entry which is preliminary data.</text>
</comment>
<proteinExistence type="predicted"/>
<evidence type="ECO:0000313" key="2">
    <source>
        <dbReference type="Proteomes" id="UP000014974"/>
    </source>
</evidence>
<sequence>MKLCWIRRFDGRGSLVIPSISQLQLAGIENQRNIPFLGSLQISDIQK</sequence>
<protein>
    <submittedName>
        <fullName evidence="1">Uncharacterized protein</fullName>
    </submittedName>
</protein>